<dbReference type="SUPFAM" id="SSF51569">
    <property type="entry name" value="Aldolase"/>
    <property type="match status" value="1"/>
</dbReference>
<evidence type="ECO:0000256" key="12">
    <source>
        <dbReference type="RuleBase" id="RU004161"/>
    </source>
</evidence>
<dbReference type="CDD" id="cd00384">
    <property type="entry name" value="ALAD_PBGS"/>
    <property type="match status" value="1"/>
</dbReference>
<protein>
    <recommendedName>
        <fullName evidence="5 11">Delta-aminolevulinic acid dehydratase</fullName>
        <ecNumber evidence="4 11">4.2.1.24</ecNumber>
    </recommendedName>
</protein>
<dbReference type="Proteomes" id="UP001589776">
    <property type="component" value="Unassembled WGS sequence"/>
</dbReference>
<evidence type="ECO:0000256" key="3">
    <source>
        <dbReference type="ARBA" id="ARBA00011823"/>
    </source>
</evidence>
<evidence type="ECO:0000313" key="14">
    <source>
        <dbReference type="Proteomes" id="UP001589776"/>
    </source>
</evidence>
<proteinExistence type="inferred from homology"/>
<comment type="pathway">
    <text evidence="1">Porphyrin-containing compound metabolism; protoporphyrin-IX biosynthesis; coproporphyrinogen-III from 5-aminolevulinate: step 1/4.</text>
</comment>
<comment type="subunit">
    <text evidence="3 11">Homooctamer.</text>
</comment>
<dbReference type="PANTHER" id="PTHR11458">
    <property type="entry name" value="DELTA-AMINOLEVULINIC ACID DEHYDRATASE"/>
    <property type="match status" value="1"/>
</dbReference>
<evidence type="ECO:0000256" key="10">
    <source>
        <dbReference type="ARBA" id="ARBA00047651"/>
    </source>
</evidence>
<dbReference type="Pfam" id="PF00490">
    <property type="entry name" value="ALAD"/>
    <property type="match status" value="1"/>
</dbReference>
<evidence type="ECO:0000256" key="11">
    <source>
        <dbReference type="RuleBase" id="RU000515"/>
    </source>
</evidence>
<dbReference type="Gene3D" id="3.20.20.70">
    <property type="entry name" value="Aldolase class I"/>
    <property type="match status" value="1"/>
</dbReference>
<evidence type="ECO:0000256" key="1">
    <source>
        <dbReference type="ARBA" id="ARBA00004694"/>
    </source>
</evidence>
<accession>A0ABV6DIZ0</accession>
<name>A0ABV6DIZ0_9BACL</name>
<dbReference type="InterPro" id="IPR001731">
    <property type="entry name" value="ALAD"/>
</dbReference>
<dbReference type="EC" id="4.2.1.24" evidence="4 11"/>
<dbReference type="EMBL" id="JBHLWN010000031">
    <property type="protein sequence ID" value="MFC0212624.1"/>
    <property type="molecule type" value="Genomic_DNA"/>
</dbReference>
<evidence type="ECO:0000256" key="6">
    <source>
        <dbReference type="ARBA" id="ARBA00023133"/>
    </source>
</evidence>
<evidence type="ECO:0000256" key="4">
    <source>
        <dbReference type="ARBA" id="ARBA00012053"/>
    </source>
</evidence>
<organism evidence="13 14">
    <name type="scientific">Paenibacillus chartarius</name>
    <dbReference type="NCBI Taxonomy" id="747481"/>
    <lineage>
        <taxon>Bacteria</taxon>
        <taxon>Bacillati</taxon>
        <taxon>Bacillota</taxon>
        <taxon>Bacilli</taxon>
        <taxon>Bacillales</taxon>
        <taxon>Paenibacillaceae</taxon>
        <taxon>Paenibacillus</taxon>
    </lineage>
</organism>
<evidence type="ECO:0000256" key="7">
    <source>
        <dbReference type="ARBA" id="ARBA00023239"/>
    </source>
</evidence>
<comment type="caution">
    <text evidence="13">The sequence shown here is derived from an EMBL/GenBank/DDBJ whole genome shotgun (WGS) entry which is preliminary data.</text>
</comment>
<dbReference type="SMART" id="SM01004">
    <property type="entry name" value="ALAD"/>
    <property type="match status" value="1"/>
</dbReference>
<dbReference type="PROSITE" id="PS00169">
    <property type="entry name" value="D_ALA_DEHYDRATASE"/>
    <property type="match status" value="1"/>
</dbReference>
<dbReference type="RefSeq" id="WP_377469824.1">
    <property type="nucleotide sequence ID" value="NZ_JBHLWN010000031.1"/>
</dbReference>
<evidence type="ECO:0000256" key="5">
    <source>
        <dbReference type="ARBA" id="ARBA00020771"/>
    </source>
</evidence>
<dbReference type="GO" id="GO:0004655">
    <property type="term" value="F:porphobilinogen synthase activity"/>
    <property type="evidence" value="ECO:0007669"/>
    <property type="project" value="UniProtKB-EC"/>
</dbReference>
<dbReference type="PRINTS" id="PR00144">
    <property type="entry name" value="DALDHYDRTASE"/>
</dbReference>
<dbReference type="PANTHER" id="PTHR11458:SF0">
    <property type="entry name" value="DELTA-AMINOLEVULINIC ACID DEHYDRATASE"/>
    <property type="match status" value="1"/>
</dbReference>
<dbReference type="InterPro" id="IPR030656">
    <property type="entry name" value="ALAD_AS"/>
</dbReference>
<reference evidence="13 14" key="1">
    <citation type="submission" date="2024-09" db="EMBL/GenBank/DDBJ databases">
        <authorList>
            <person name="Sun Q."/>
            <person name="Mori K."/>
        </authorList>
    </citation>
    <scope>NUCLEOTIDE SEQUENCE [LARGE SCALE GENOMIC DNA]</scope>
    <source>
        <strain evidence="13 14">CCM 7759</strain>
    </source>
</reference>
<keyword evidence="7 11" id="KW-0456">Lyase</keyword>
<dbReference type="NCBIfam" id="NF006762">
    <property type="entry name" value="PRK09283.1"/>
    <property type="match status" value="1"/>
</dbReference>
<comment type="similarity">
    <text evidence="2 12">Belongs to the ALAD family.</text>
</comment>
<evidence type="ECO:0000256" key="8">
    <source>
        <dbReference type="ARBA" id="ARBA00023244"/>
    </source>
</evidence>
<keyword evidence="14" id="KW-1185">Reference proteome</keyword>
<keyword evidence="6" id="KW-0350">Heme biosynthesis</keyword>
<keyword evidence="8 11" id="KW-0627">Porphyrin biosynthesis</keyword>
<dbReference type="InterPro" id="IPR013785">
    <property type="entry name" value="Aldolase_TIM"/>
</dbReference>
<comment type="catalytic activity">
    <reaction evidence="10 11">
        <text>2 5-aminolevulinate = porphobilinogen + 2 H2O + H(+)</text>
        <dbReference type="Rhea" id="RHEA:24064"/>
        <dbReference type="ChEBI" id="CHEBI:15377"/>
        <dbReference type="ChEBI" id="CHEBI:15378"/>
        <dbReference type="ChEBI" id="CHEBI:58126"/>
        <dbReference type="ChEBI" id="CHEBI:356416"/>
        <dbReference type="EC" id="4.2.1.24"/>
    </reaction>
</comment>
<sequence length="332" mass="36639">MTFPTVRHRRLRGSAALRSLVKETRLAVQDLIYPIFVTHGTGVKEEIPSMPGVYHFSLDLLRQEIDEVVQLGIPGILLFGVPETKDACGSSAYDENGIVQQATRLIKSWYPGLLIIADTCLCQFTDTGHCGVVKHHPVTGHAEIDNDESLELLARTAVSQAKAGADIIAPSNMMDGYVHAIREALDENGLQHTPIMAYSVKYASSFYGPFRDAAHSTPQFGDRKTYQMDPANIREALREAESDVVEGADFLMVKPALAYLDVLRTLRENFDLPLVAYNVSAEYSMTKAAALNGWINEQAIVMETLTGMKRAGADIILTYHAKDAARWLKEQG</sequence>
<dbReference type="PIRSF" id="PIRSF001415">
    <property type="entry name" value="Porphbilin_synth"/>
    <property type="match status" value="1"/>
</dbReference>
<evidence type="ECO:0000256" key="2">
    <source>
        <dbReference type="ARBA" id="ARBA00008055"/>
    </source>
</evidence>
<gene>
    <name evidence="13" type="primary">hemB</name>
    <name evidence="13" type="ORF">ACFFK0_09120</name>
</gene>
<evidence type="ECO:0000256" key="9">
    <source>
        <dbReference type="ARBA" id="ARBA00025628"/>
    </source>
</evidence>
<evidence type="ECO:0000313" key="13">
    <source>
        <dbReference type="EMBL" id="MFC0212624.1"/>
    </source>
</evidence>
<comment type="function">
    <text evidence="9">Catalyzes an early step in the biosynthesis of tetrapyrroles. Binds two molecules of 5-aminolevulinate per subunit, each at a distinct site, and catalyzes their condensation to form porphobilinogen.</text>
</comment>